<proteinExistence type="predicted"/>
<keyword evidence="3" id="KW-1185">Reference proteome</keyword>
<reference evidence="2" key="2">
    <citation type="submission" date="2023-02" db="EMBL/GenBank/DDBJ databases">
        <authorList>
            <consortium name="DOE Joint Genome Institute"/>
            <person name="Mondo S.J."/>
            <person name="Chang Y."/>
            <person name="Wang Y."/>
            <person name="Ahrendt S."/>
            <person name="Andreopoulos W."/>
            <person name="Barry K."/>
            <person name="Beard J."/>
            <person name="Benny G.L."/>
            <person name="Blankenship S."/>
            <person name="Bonito G."/>
            <person name="Cuomo C."/>
            <person name="Desiro A."/>
            <person name="Gervers K.A."/>
            <person name="Hundley H."/>
            <person name="Kuo A."/>
            <person name="LaButti K."/>
            <person name="Lang B.F."/>
            <person name="Lipzen A."/>
            <person name="O'Donnell K."/>
            <person name="Pangilinan J."/>
            <person name="Reynolds N."/>
            <person name="Sandor L."/>
            <person name="Smith M.W."/>
            <person name="Tsang A."/>
            <person name="Grigoriev I.V."/>
            <person name="Stajich J.E."/>
            <person name="Spatafora J.W."/>
        </authorList>
    </citation>
    <scope>NUCLEOTIDE SEQUENCE</scope>
    <source>
        <strain evidence="2">RSA 2281</strain>
    </source>
</reference>
<dbReference type="Proteomes" id="UP001209540">
    <property type="component" value="Unassembled WGS sequence"/>
</dbReference>
<dbReference type="AlphaFoldDB" id="A0AAD5KHY1"/>
<evidence type="ECO:0000256" key="1">
    <source>
        <dbReference type="SAM" id="MobiDB-lite"/>
    </source>
</evidence>
<comment type="caution">
    <text evidence="2">The sequence shown here is derived from an EMBL/GenBank/DDBJ whole genome shotgun (WGS) entry which is preliminary data.</text>
</comment>
<name>A0AAD5KHY1_9FUNG</name>
<evidence type="ECO:0000313" key="2">
    <source>
        <dbReference type="EMBL" id="KAI9266920.1"/>
    </source>
</evidence>
<sequence>MNESTSDTIHPRSGSHNNGDDDCVALSFSACGSSNDERQQNTISGQTRIEDQQYQNSVHCDPTTPDFLDDNNSTTINNDYLLDDTYHQHDDEDKKSMTSTLYDDGYNEHYRDYRIDDDDGDYCYYDDYQEEGYYDEYGDYHYYDNCEDNYGEYEEYFDEYGYEEDQCYGDYEEYDDDVEEEGYYGQYEEYYEDDDEEEVCYDEYGEYYDDEEGEYYNNEDYYYYFEEEEEKENDDDAMVGHAVQNLININITDTTYYTMHDQTAVDSLASTVNEININGGNNSDDDNS</sequence>
<dbReference type="EMBL" id="JAIXMP010000010">
    <property type="protein sequence ID" value="KAI9266920.1"/>
    <property type="molecule type" value="Genomic_DNA"/>
</dbReference>
<protein>
    <submittedName>
        <fullName evidence="2">Uncharacterized protein</fullName>
    </submittedName>
</protein>
<accession>A0AAD5KHY1</accession>
<reference evidence="2" key="1">
    <citation type="journal article" date="2022" name="IScience">
        <title>Evolution of zygomycete secretomes and the origins of terrestrial fungal ecologies.</title>
        <authorList>
            <person name="Chang Y."/>
            <person name="Wang Y."/>
            <person name="Mondo S."/>
            <person name="Ahrendt S."/>
            <person name="Andreopoulos W."/>
            <person name="Barry K."/>
            <person name="Beard J."/>
            <person name="Benny G.L."/>
            <person name="Blankenship S."/>
            <person name="Bonito G."/>
            <person name="Cuomo C."/>
            <person name="Desiro A."/>
            <person name="Gervers K.A."/>
            <person name="Hundley H."/>
            <person name="Kuo A."/>
            <person name="LaButti K."/>
            <person name="Lang B.F."/>
            <person name="Lipzen A."/>
            <person name="O'Donnell K."/>
            <person name="Pangilinan J."/>
            <person name="Reynolds N."/>
            <person name="Sandor L."/>
            <person name="Smith M.E."/>
            <person name="Tsang A."/>
            <person name="Grigoriev I.V."/>
            <person name="Stajich J.E."/>
            <person name="Spatafora J.W."/>
        </authorList>
    </citation>
    <scope>NUCLEOTIDE SEQUENCE</scope>
    <source>
        <strain evidence="2">RSA 2281</strain>
    </source>
</reference>
<evidence type="ECO:0000313" key="3">
    <source>
        <dbReference type="Proteomes" id="UP001209540"/>
    </source>
</evidence>
<gene>
    <name evidence="2" type="ORF">BDA99DRAFT_571212</name>
</gene>
<feature type="compositionally biased region" description="Polar residues" evidence="1">
    <location>
        <begin position="30"/>
        <end position="58"/>
    </location>
</feature>
<organism evidence="2 3">
    <name type="scientific">Phascolomyces articulosus</name>
    <dbReference type="NCBI Taxonomy" id="60185"/>
    <lineage>
        <taxon>Eukaryota</taxon>
        <taxon>Fungi</taxon>
        <taxon>Fungi incertae sedis</taxon>
        <taxon>Mucoromycota</taxon>
        <taxon>Mucoromycotina</taxon>
        <taxon>Mucoromycetes</taxon>
        <taxon>Mucorales</taxon>
        <taxon>Lichtheimiaceae</taxon>
        <taxon>Phascolomyces</taxon>
    </lineage>
</organism>
<feature type="region of interest" description="Disordered" evidence="1">
    <location>
        <begin position="1"/>
        <end position="72"/>
    </location>
</feature>